<sequence length="461" mass="48268">MALTQLKSSWHRLTWQEASGAVGDLGTFLPFLVGLATQKHLDVGTSLIFSGSYNIITGLLFDIPMPVQPMKSIAAIALTDGQNINLPQIMAAGIAVATVVLFLGVTRLLPHCIRLTPSASIWGLQLGLGLSLASKGLKLMVYENSSLQVRPWLGTDGLLVGLAAGIFVVCTAYHSQQPSHGTCGAEPAGEPAVWQSLGASAESASQHSTTLYSRPAEAHQTHSGGIPAALLLVTAGLALSALKSPQTVLGLSMGPSPLRLVHITAADWQQGVLRAAIPQLPLTCLNSVIAVCALSDELFPQRPMSPTHVALSVGTMNLVGCWFGALPTCHGAGGLAGQYKFGARSGMAVIMLGAGKVLLGLTFGASLLDLLVHFPGSLLGVMLAVSGLELAGAGYRKDCDETAVLLVTASATLTFASTAIGFVAGLVVFALMHVRSWFSQVRWSYLFRRPEGRFVQQSDEL</sequence>
<feature type="transmembrane region" description="Helical" evidence="1">
    <location>
        <begin position="348"/>
        <end position="368"/>
    </location>
</feature>
<gene>
    <name evidence="2" type="ORF">CYMTET_43422</name>
</gene>
<evidence type="ECO:0008006" key="4">
    <source>
        <dbReference type="Google" id="ProtNLM"/>
    </source>
</evidence>
<keyword evidence="3" id="KW-1185">Reference proteome</keyword>
<comment type="caution">
    <text evidence="2">The sequence shown here is derived from an EMBL/GenBank/DDBJ whole genome shotgun (WGS) entry which is preliminary data.</text>
</comment>
<name>A0AAE0C3V2_9CHLO</name>
<dbReference type="PANTHER" id="PTHR31970:SF9">
    <property type="entry name" value="MOLYBDATE TRANSPORTER 2"/>
    <property type="match status" value="1"/>
</dbReference>
<reference evidence="2 3" key="1">
    <citation type="journal article" date="2015" name="Genome Biol. Evol.">
        <title>Comparative Genomics of a Bacterivorous Green Alga Reveals Evolutionary Causalities and Consequences of Phago-Mixotrophic Mode of Nutrition.</title>
        <authorList>
            <person name="Burns J.A."/>
            <person name="Paasch A."/>
            <person name="Narechania A."/>
            <person name="Kim E."/>
        </authorList>
    </citation>
    <scope>NUCLEOTIDE SEQUENCE [LARGE SCALE GENOMIC DNA]</scope>
    <source>
        <strain evidence="2 3">PLY_AMNH</strain>
    </source>
</reference>
<accession>A0AAE0C3V2</accession>
<dbReference type="Pfam" id="PF16983">
    <property type="entry name" value="MFS_MOT1"/>
    <property type="match status" value="2"/>
</dbReference>
<organism evidence="2 3">
    <name type="scientific">Cymbomonas tetramitiformis</name>
    <dbReference type="NCBI Taxonomy" id="36881"/>
    <lineage>
        <taxon>Eukaryota</taxon>
        <taxon>Viridiplantae</taxon>
        <taxon>Chlorophyta</taxon>
        <taxon>Pyramimonadophyceae</taxon>
        <taxon>Pyramimonadales</taxon>
        <taxon>Pyramimonadaceae</taxon>
        <taxon>Cymbomonas</taxon>
    </lineage>
</organism>
<proteinExistence type="predicted"/>
<evidence type="ECO:0000313" key="2">
    <source>
        <dbReference type="EMBL" id="KAK3247070.1"/>
    </source>
</evidence>
<keyword evidence="1" id="KW-1133">Transmembrane helix</keyword>
<evidence type="ECO:0000313" key="3">
    <source>
        <dbReference type="Proteomes" id="UP001190700"/>
    </source>
</evidence>
<dbReference type="PANTHER" id="PTHR31970">
    <property type="match status" value="1"/>
</dbReference>
<keyword evidence="1" id="KW-0812">Transmembrane</keyword>
<evidence type="ECO:0000256" key="1">
    <source>
        <dbReference type="SAM" id="Phobius"/>
    </source>
</evidence>
<dbReference type="EMBL" id="LGRX02029246">
    <property type="protein sequence ID" value="KAK3247070.1"/>
    <property type="molecule type" value="Genomic_DNA"/>
</dbReference>
<feature type="transmembrane region" description="Helical" evidence="1">
    <location>
        <begin position="89"/>
        <end position="109"/>
    </location>
</feature>
<dbReference type="GO" id="GO:0015098">
    <property type="term" value="F:molybdate ion transmembrane transporter activity"/>
    <property type="evidence" value="ECO:0007669"/>
    <property type="project" value="InterPro"/>
</dbReference>
<dbReference type="AlphaFoldDB" id="A0AAE0C3V2"/>
<feature type="transmembrane region" description="Helical" evidence="1">
    <location>
        <begin position="403"/>
        <end position="432"/>
    </location>
</feature>
<protein>
    <recommendedName>
        <fullName evidence="4">Molybdate transporter 1</fullName>
    </recommendedName>
</protein>
<dbReference type="Proteomes" id="UP001190700">
    <property type="component" value="Unassembled WGS sequence"/>
</dbReference>
<keyword evidence="1" id="KW-0472">Membrane</keyword>
<feature type="transmembrane region" description="Helical" evidence="1">
    <location>
        <begin position="374"/>
        <end position="391"/>
    </location>
</feature>
<dbReference type="InterPro" id="IPR031563">
    <property type="entry name" value="MOT1/MOT2"/>
</dbReference>